<evidence type="ECO:0000313" key="2">
    <source>
        <dbReference type="EMBL" id="CAH7690250.1"/>
    </source>
</evidence>
<keyword evidence="3" id="KW-1185">Reference proteome</keyword>
<keyword evidence="1" id="KW-1133">Transmembrane helix</keyword>
<feature type="non-terminal residue" evidence="2">
    <location>
        <position position="1"/>
    </location>
</feature>
<evidence type="ECO:0000256" key="1">
    <source>
        <dbReference type="SAM" id="Phobius"/>
    </source>
</evidence>
<comment type="caution">
    <text evidence="2">The sequence shown here is derived from an EMBL/GenBank/DDBJ whole genome shotgun (WGS) entry which is preliminary data.</text>
</comment>
<sequence length="49" mass="5635">CPYPILILILSLNPLGGVYYTYVYNKALMLLSSATTYYSSFILYYYGSF</sequence>
<evidence type="ECO:0008006" key="4">
    <source>
        <dbReference type="Google" id="ProtNLM"/>
    </source>
</evidence>
<gene>
    <name evidence="2" type="ORF">PPACK8108_LOCUS25539</name>
</gene>
<feature type="transmembrane region" description="Helical" evidence="1">
    <location>
        <begin position="27"/>
        <end position="46"/>
    </location>
</feature>
<keyword evidence="1" id="KW-0472">Membrane</keyword>
<reference evidence="2" key="1">
    <citation type="submission" date="2022-06" db="EMBL/GenBank/DDBJ databases">
        <authorList>
            <consortium name="SYNGENTA / RWTH Aachen University"/>
        </authorList>
    </citation>
    <scope>NUCLEOTIDE SEQUENCE</scope>
</reference>
<keyword evidence="1" id="KW-0812">Transmembrane</keyword>
<proteinExistence type="predicted"/>
<accession>A0AAV0BTW7</accession>
<dbReference type="AlphaFoldDB" id="A0AAV0BTW7"/>
<dbReference type="EMBL" id="CALTRL010006247">
    <property type="protein sequence ID" value="CAH7690250.1"/>
    <property type="molecule type" value="Genomic_DNA"/>
</dbReference>
<protein>
    <recommendedName>
        <fullName evidence="4">NADH dehydrogenase subunit 2</fullName>
    </recommendedName>
</protein>
<organism evidence="2 3">
    <name type="scientific">Phakopsora pachyrhizi</name>
    <name type="common">Asian soybean rust disease fungus</name>
    <dbReference type="NCBI Taxonomy" id="170000"/>
    <lineage>
        <taxon>Eukaryota</taxon>
        <taxon>Fungi</taxon>
        <taxon>Dikarya</taxon>
        <taxon>Basidiomycota</taxon>
        <taxon>Pucciniomycotina</taxon>
        <taxon>Pucciniomycetes</taxon>
        <taxon>Pucciniales</taxon>
        <taxon>Phakopsoraceae</taxon>
        <taxon>Phakopsora</taxon>
    </lineage>
</organism>
<evidence type="ECO:0000313" key="3">
    <source>
        <dbReference type="Proteomes" id="UP001153365"/>
    </source>
</evidence>
<name>A0AAV0BTW7_PHAPC</name>
<dbReference type="Proteomes" id="UP001153365">
    <property type="component" value="Unassembled WGS sequence"/>
</dbReference>